<evidence type="ECO:0000313" key="2">
    <source>
        <dbReference type="Proteomes" id="UP000301309"/>
    </source>
</evidence>
<dbReference type="Proteomes" id="UP000301309">
    <property type="component" value="Unassembled WGS sequence"/>
</dbReference>
<evidence type="ECO:0008006" key="3">
    <source>
        <dbReference type="Google" id="ProtNLM"/>
    </source>
</evidence>
<sequence>MTKFLRRVMPILVIMLVVNRMDRTNVGFVQDDLKADIGIGSAA</sequence>
<proteinExistence type="predicted"/>
<keyword evidence="2" id="KW-1185">Reference proteome</keyword>
<dbReference type="RefSeq" id="WP_344591927.1">
    <property type="nucleotide sequence ID" value="NZ_BAAASO010000006.1"/>
</dbReference>
<reference evidence="1 2" key="1">
    <citation type="journal article" date="2020" name="Int. J. Syst. Evol. Microbiol.">
        <title>Reclassification of Streptomyces castelarensis and Streptomyces sporoclivatus as later heterotypic synonyms of Streptomyces antimycoticus.</title>
        <authorList>
            <person name="Komaki H."/>
            <person name="Tamura T."/>
        </authorList>
    </citation>
    <scope>NUCLEOTIDE SEQUENCE [LARGE SCALE GENOMIC DNA]</scope>
    <source>
        <strain evidence="1 2">NBRC 13459</strain>
    </source>
</reference>
<organism evidence="1 2">
    <name type="scientific">Streptomyces violaceusniger</name>
    <dbReference type="NCBI Taxonomy" id="68280"/>
    <lineage>
        <taxon>Bacteria</taxon>
        <taxon>Bacillati</taxon>
        <taxon>Actinomycetota</taxon>
        <taxon>Actinomycetes</taxon>
        <taxon>Kitasatosporales</taxon>
        <taxon>Streptomycetaceae</taxon>
        <taxon>Streptomyces</taxon>
        <taxon>Streptomyces violaceusniger group</taxon>
    </lineage>
</organism>
<protein>
    <recommendedName>
        <fullName evidence="3">MFS transporter</fullName>
    </recommendedName>
</protein>
<comment type="caution">
    <text evidence="1">The sequence shown here is derived from an EMBL/GenBank/DDBJ whole genome shotgun (WGS) entry which is preliminary data.</text>
</comment>
<accession>A0A4D4KYU3</accession>
<gene>
    <name evidence="1" type="ORF">SVIO_016220</name>
</gene>
<dbReference type="EMBL" id="BJHW01000001">
    <property type="protein sequence ID" value="GDY50999.1"/>
    <property type="molecule type" value="Genomic_DNA"/>
</dbReference>
<name>A0A4D4KYU3_STRVO</name>
<dbReference type="AlphaFoldDB" id="A0A4D4KYU3"/>
<evidence type="ECO:0000313" key="1">
    <source>
        <dbReference type="EMBL" id="GDY50999.1"/>
    </source>
</evidence>